<gene>
    <name evidence="8" type="ORF">HMPREF2086_01389</name>
</gene>
<keyword evidence="2 6" id="KW-0677">Repeat</keyword>
<dbReference type="InterPro" id="IPR019489">
    <property type="entry name" value="Clp_ATPase_C"/>
</dbReference>
<evidence type="ECO:0000256" key="6">
    <source>
        <dbReference type="PROSITE-ProRule" id="PRU01251"/>
    </source>
</evidence>
<dbReference type="PATRIC" id="fig|1357400.3.peg.1860"/>
<dbReference type="SUPFAM" id="SSF52540">
    <property type="entry name" value="P-loop containing nucleoside triphosphate hydrolases"/>
    <property type="match status" value="2"/>
</dbReference>
<evidence type="ECO:0000313" key="8">
    <source>
        <dbReference type="EMBL" id="ETD23584.1"/>
    </source>
</evidence>
<dbReference type="Proteomes" id="UP000018731">
    <property type="component" value="Unassembled WGS sequence"/>
</dbReference>
<dbReference type="PRINTS" id="PR00300">
    <property type="entry name" value="CLPPROTEASEA"/>
</dbReference>
<dbReference type="SMART" id="SM00382">
    <property type="entry name" value="AAA"/>
    <property type="match status" value="2"/>
</dbReference>
<dbReference type="InterPro" id="IPR001270">
    <property type="entry name" value="ClpA/B"/>
</dbReference>
<dbReference type="Gene3D" id="1.10.8.60">
    <property type="match status" value="2"/>
</dbReference>
<dbReference type="Gene3D" id="3.40.50.300">
    <property type="entry name" value="P-loop containing nucleotide triphosphate hydrolases"/>
    <property type="match status" value="2"/>
</dbReference>
<dbReference type="Pfam" id="PF02861">
    <property type="entry name" value="Clp_N"/>
    <property type="match status" value="1"/>
</dbReference>
<dbReference type="InterPro" id="IPR018368">
    <property type="entry name" value="ClpA/B_CS1"/>
</dbReference>
<dbReference type="PROSITE" id="PS00870">
    <property type="entry name" value="CLPAB_1"/>
    <property type="match status" value="1"/>
</dbReference>
<accession>V8C8A3</accession>
<reference evidence="8 9" key="1">
    <citation type="journal article" date="2014" name="Genome Announc.">
        <title>Draft genome sequences of six enterohepatic helicobacter species isolated from humans and one from rhesus macaques.</title>
        <authorList>
            <person name="Shen Z."/>
            <person name="Sheh A."/>
            <person name="Young S.K."/>
            <person name="Abouelliel A."/>
            <person name="Ward D.V."/>
            <person name="Earl A.M."/>
            <person name="Fox J.G."/>
        </authorList>
    </citation>
    <scope>NUCLEOTIDE SEQUENCE [LARGE SCALE GENOMIC DNA]</scope>
    <source>
        <strain evidence="8 9">MIT 99-5501</strain>
    </source>
</reference>
<dbReference type="InterPro" id="IPR036628">
    <property type="entry name" value="Clp_N_dom_sf"/>
</dbReference>
<keyword evidence="3" id="KW-0547">Nucleotide-binding</keyword>
<dbReference type="CDD" id="cd00009">
    <property type="entry name" value="AAA"/>
    <property type="match status" value="1"/>
</dbReference>
<name>V8C8A3_9HELI</name>
<dbReference type="InterPro" id="IPR003959">
    <property type="entry name" value="ATPase_AAA_core"/>
</dbReference>
<keyword evidence="5" id="KW-0143">Chaperone</keyword>
<dbReference type="InterPro" id="IPR050130">
    <property type="entry name" value="ClpA_ClpB"/>
</dbReference>
<dbReference type="Pfam" id="PF07724">
    <property type="entry name" value="AAA_2"/>
    <property type="match status" value="1"/>
</dbReference>
<dbReference type="GO" id="GO:0016887">
    <property type="term" value="F:ATP hydrolysis activity"/>
    <property type="evidence" value="ECO:0007669"/>
    <property type="project" value="InterPro"/>
</dbReference>
<dbReference type="Gene3D" id="4.10.860.10">
    <property type="entry name" value="UVR domain"/>
    <property type="match status" value="1"/>
</dbReference>
<dbReference type="PROSITE" id="PS51903">
    <property type="entry name" value="CLP_R"/>
    <property type="match status" value="1"/>
</dbReference>
<dbReference type="Gene3D" id="1.10.1780.10">
    <property type="entry name" value="Clp, N-terminal domain"/>
    <property type="match status" value="1"/>
</dbReference>
<dbReference type="InterPro" id="IPR003593">
    <property type="entry name" value="AAA+_ATPase"/>
</dbReference>
<dbReference type="STRING" id="1357400.HMPREF2086_01389"/>
<evidence type="ECO:0000256" key="3">
    <source>
        <dbReference type="ARBA" id="ARBA00022741"/>
    </source>
</evidence>
<dbReference type="EMBL" id="AZJI01000005">
    <property type="protein sequence ID" value="ETD23584.1"/>
    <property type="molecule type" value="Genomic_DNA"/>
</dbReference>
<evidence type="ECO:0000256" key="2">
    <source>
        <dbReference type="ARBA" id="ARBA00022737"/>
    </source>
</evidence>
<dbReference type="SMART" id="SM01086">
    <property type="entry name" value="ClpB_D2-small"/>
    <property type="match status" value="1"/>
</dbReference>
<dbReference type="InterPro" id="IPR027417">
    <property type="entry name" value="P-loop_NTPase"/>
</dbReference>
<dbReference type="Pfam" id="PF00004">
    <property type="entry name" value="AAA"/>
    <property type="match status" value="1"/>
</dbReference>
<dbReference type="CDD" id="cd19499">
    <property type="entry name" value="RecA-like_ClpB_Hsp104-like"/>
    <property type="match status" value="1"/>
</dbReference>
<dbReference type="HOGENOM" id="CLU_005070_4_2_7"/>
<dbReference type="PANTHER" id="PTHR11638:SF111">
    <property type="entry name" value="ATP-DEPENDENT CLP PROTEASE ATP-BINDING SUBUNIT CLPA"/>
    <property type="match status" value="1"/>
</dbReference>
<evidence type="ECO:0000256" key="5">
    <source>
        <dbReference type="ARBA" id="ARBA00023186"/>
    </source>
</evidence>
<dbReference type="AlphaFoldDB" id="V8C8A3"/>
<organism evidence="8 9">
    <name type="scientific">Helicobacter macacae MIT 99-5501</name>
    <dbReference type="NCBI Taxonomy" id="1357400"/>
    <lineage>
        <taxon>Bacteria</taxon>
        <taxon>Pseudomonadati</taxon>
        <taxon>Campylobacterota</taxon>
        <taxon>Epsilonproteobacteria</taxon>
        <taxon>Campylobacterales</taxon>
        <taxon>Helicobacteraceae</taxon>
        <taxon>Helicobacter</taxon>
    </lineage>
</organism>
<comment type="caution">
    <text evidence="8">The sequence shown here is derived from an EMBL/GenBank/DDBJ whole genome shotgun (WGS) entry which is preliminary data.</text>
</comment>
<dbReference type="GO" id="GO:0005524">
    <property type="term" value="F:ATP binding"/>
    <property type="evidence" value="ECO:0007669"/>
    <property type="project" value="UniProtKB-KW"/>
</dbReference>
<evidence type="ECO:0000259" key="7">
    <source>
        <dbReference type="PROSITE" id="PS51903"/>
    </source>
</evidence>
<feature type="domain" description="Clp R" evidence="7">
    <location>
        <begin position="8"/>
        <end position="153"/>
    </location>
</feature>
<dbReference type="Pfam" id="PF17871">
    <property type="entry name" value="AAA_lid_9"/>
    <property type="match status" value="1"/>
</dbReference>
<dbReference type="GO" id="GO:0034605">
    <property type="term" value="P:cellular response to heat"/>
    <property type="evidence" value="ECO:0007669"/>
    <property type="project" value="TreeGrafter"/>
</dbReference>
<protein>
    <recommendedName>
        <fullName evidence="1">Chaperone protein ClpB</fullName>
    </recommendedName>
</protein>
<dbReference type="Pfam" id="PF10431">
    <property type="entry name" value="ClpB_D2-small"/>
    <property type="match status" value="1"/>
</dbReference>
<dbReference type="GO" id="GO:0005737">
    <property type="term" value="C:cytoplasm"/>
    <property type="evidence" value="ECO:0007669"/>
    <property type="project" value="TreeGrafter"/>
</dbReference>
<evidence type="ECO:0000313" key="9">
    <source>
        <dbReference type="Proteomes" id="UP000018731"/>
    </source>
</evidence>
<evidence type="ECO:0000256" key="4">
    <source>
        <dbReference type="ARBA" id="ARBA00022840"/>
    </source>
</evidence>
<keyword evidence="4" id="KW-0067">ATP-binding</keyword>
<evidence type="ECO:0000256" key="1">
    <source>
        <dbReference type="ARBA" id="ARBA00017574"/>
    </source>
</evidence>
<proteinExistence type="predicted"/>
<dbReference type="PANTHER" id="PTHR11638">
    <property type="entry name" value="ATP-DEPENDENT CLP PROTEASE"/>
    <property type="match status" value="1"/>
</dbReference>
<dbReference type="InterPro" id="IPR004176">
    <property type="entry name" value="Clp_R_N"/>
</dbReference>
<dbReference type="InterPro" id="IPR041546">
    <property type="entry name" value="ClpA/ClpB_AAA_lid"/>
</dbReference>
<keyword evidence="9" id="KW-1185">Reference proteome</keyword>
<dbReference type="eggNOG" id="COG0542">
    <property type="taxonomic scope" value="Bacteria"/>
</dbReference>
<sequence length="820" mass="90160">MPFSNPPFRAQPIFTDTLSEIIDYSVRVARELHHEYLTIEHIFLGLIVHKKSKEFLEACGANTAQLESHIKDYIIRYIPSNEKISLPKQTPALGRVFSQMVRHADTSGANVVEFWDFLAFAMEEQDSYCARLLKSLQVARLDILENIPSFSDFDKQNAENMRADFGSQPSFEAGVAFTKNKSKSTLTKSSLDGFSKNLNSLAKQGKIDPLIGRDSELERICEILCRRKKNNPILLGEPGVGKTAIVEGLALAIEQNKVPQKLQNATIYALDLGALVAGSKYRGDFEKRLKAIIAELEERENVIVFIDEIHTLVGAGATSGGSMDASNLLKPALANGNIRCIGASTFSEYKTSIDKDKALSRRFCAIDIKEPSLDSCLEILHSLKPLYEEFHALKYDDEALEACLELANRYIHDKFLPDKAIDLLDEVGARFALGGYSAGNESLDLSKDNNALKNPKNLQAQTTNIKIANKVVGLKESTKLTQSIKSKTPKHSAKPTIIVTKKDVEEVVSKTYHIPKSQVNADERNALKSLDKRLKKRIYAQDEAIDKVVRAIKIAKANLKEPNHPIGSFLFSGPSGVGKTELAKELASHLGMAFVRFDMSEYSQAHSVATLIGAPAGYVGYENGGILVDKIRKNPHCVLVLDEIEKAHSDIYNILLQVMDNATLTDNMGNIARFNNSILILTSNAGSKEGNAIGFGADNSARISGALKDIFSPEFRGRLDGAIHFNPLSKAEFRKIAQKIFSDINESLKSRGIKITLDCSALNRLSESSGESALGAREIKKTIDSEIKANLSEIIISGKLDKGGEVLVSFAKGEFVLSLK</sequence>
<dbReference type="SUPFAM" id="SSF81923">
    <property type="entry name" value="Double Clp-N motif"/>
    <property type="match status" value="1"/>
</dbReference>